<organism evidence="1 2">
    <name type="scientific">Acaulospora colombiana</name>
    <dbReference type="NCBI Taxonomy" id="27376"/>
    <lineage>
        <taxon>Eukaryota</taxon>
        <taxon>Fungi</taxon>
        <taxon>Fungi incertae sedis</taxon>
        <taxon>Mucoromycota</taxon>
        <taxon>Glomeromycotina</taxon>
        <taxon>Glomeromycetes</taxon>
        <taxon>Diversisporales</taxon>
        <taxon>Acaulosporaceae</taxon>
        <taxon>Acaulospora</taxon>
    </lineage>
</organism>
<sequence>KNSPRTLSHQDCLKEILQGYPDSNIRQSMNDDAFFKGLHSYLQGVVATRIQHVSRWIRANTERFERRVEVTTLLRMFEAYSKDLHANITLCGSQCSSSVWSIPSINATILLDVLSDVSFAGLPAKQTHSCYSSCELGICEILTAPSSMKSTYVSKRERYDYTMSIQLSNPLPCAIPIKPNELQHSGPHSHSEDPQAFHYCEARCKYCEYFCTLPLGHSQQEHETSHGSMLRAEWIVDGDDNAFYELEGHKYVTGDSDTCRATDPNQCNGSDIEHIQGPIRSQYMDWITHKEFWRRSALRPRLPMQGSGLPDRHPSELGPLEALVTFVQVILSNDTISSPDDLVEHVLKNRPPYGGTDYTKALKTIQDHMEQSWSPTRFPVIVFLSDGECNVSDSVIDQLCRTAMELG</sequence>
<keyword evidence="2" id="KW-1185">Reference proteome</keyword>
<feature type="non-terminal residue" evidence="1">
    <location>
        <position position="1"/>
    </location>
</feature>
<proteinExistence type="predicted"/>
<dbReference type="Proteomes" id="UP000789525">
    <property type="component" value="Unassembled WGS sequence"/>
</dbReference>
<reference evidence="1" key="1">
    <citation type="submission" date="2021-06" db="EMBL/GenBank/DDBJ databases">
        <authorList>
            <person name="Kallberg Y."/>
            <person name="Tangrot J."/>
            <person name="Rosling A."/>
        </authorList>
    </citation>
    <scope>NUCLEOTIDE SEQUENCE</scope>
    <source>
        <strain evidence="1">CL356</strain>
    </source>
</reference>
<accession>A0ACA9NLT3</accession>
<protein>
    <submittedName>
        <fullName evidence="1">15134_t:CDS:1</fullName>
    </submittedName>
</protein>
<name>A0ACA9NLT3_9GLOM</name>
<gene>
    <name evidence="1" type="ORF">ACOLOM_LOCUS8360</name>
</gene>
<evidence type="ECO:0000313" key="1">
    <source>
        <dbReference type="EMBL" id="CAG8654608.1"/>
    </source>
</evidence>
<dbReference type="EMBL" id="CAJVPT010021328">
    <property type="protein sequence ID" value="CAG8654608.1"/>
    <property type="molecule type" value="Genomic_DNA"/>
</dbReference>
<evidence type="ECO:0000313" key="2">
    <source>
        <dbReference type="Proteomes" id="UP000789525"/>
    </source>
</evidence>
<comment type="caution">
    <text evidence="1">The sequence shown here is derived from an EMBL/GenBank/DDBJ whole genome shotgun (WGS) entry which is preliminary data.</text>
</comment>